<evidence type="ECO:0000259" key="11">
    <source>
        <dbReference type="Pfam" id="PF25508"/>
    </source>
</evidence>
<dbReference type="Proteomes" id="UP000192578">
    <property type="component" value="Unassembled WGS sequence"/>
</dbReference>
<keyword evidence="13" id="KW-1185">Reference proteome</keyword>
<evidence type="ECO:0000256" key="3">
    <source>
        <dbReference type="ARBA" id="ARBA00022692"/>
    </source>
</evidence>
<dbReference type="Gene3D" id="3.90.79.10">
    <property type="entry name" value="Nucleoside Triphosphate Pyrophosphohydrolase"/>
    <property type="match status" value="1"/>
</dbReference>
<accession>A0A1W0X0J1</accession>
<organism evidence="12 13">
    <name type="scientific">Hypsibius exemplaris</name>
    <name type="common">Freshwater tardigrade</name>
    <dbReference type="NCBI Taxonomy" id="2072580"/>
    <lineage>
        <taxon>Eukaryota</taxon>
        <taxon>Metazoa</taxon>
        <taxon>Ecdysozoa</taxon>
        <taxon>Tardigrada</taxon>
        <taxon>Eutardigrada</taxon>
        <taxon>Parachela</taxon>
        <taxon>Hypsibioidea</taxon>
        <taxon>Hypsibiidae</taxon>
        <taxon>Hypsibius</taxon>
    </lineage>
</organism>
<keyword evidence="5" id="KW-0406">Ion transport</keyword>
<feature type="domain" description="TRPM SLOG" evidence="10">
    <location>
        <begin position="73"/>
        <end position="311"/>
    </location>
</feature>
<keyword evidence="4 9" id="KW-1133">Transmembrane helix</keyword>
<dbReference type="PANTHER" id="PTHR13800">
    <property type="entry name" value="TRANSIENT RECEPTOR POTENTIAL CATION CHANNEL, SUBFAMILY M, MEMBER 6"/>
    <property type="match status" value="1"/>
</dbReference>
<evidence type="ECO:0000256" key="5">
    <source>
        <dbReference type="ARBA" id="ARBA00023065"/>
    </source>
</evidence>
<dbReference type="Pfam" id="PF25969">
    <property type="entry name" value="NUDT9_N"/>
    <property type="match status" value="1"/>
</dbReference>
<feature type="region of interest" description="Disordered" evidence="8">
    <location>
        <begin position="1"/>
        <end position="27"/>
    </location>
</feature>
<keyword evidence="6 9" id="KW-0472">Membrane</keyword>
<keyword evidence="7" id="KW-0407">Ion channel</keyword>
<dbReference type="InterPro" id="IPR057366">
    <property type="entry name" value="TRPM-like"/>
</dbReference>
<sequence>MPRIPNGNEEDAVKNSSATNLNGIGEHDRQKNAYQMKDLHAPGNSRGQKKPFLRVLDQGGVPVAAKEIVLGSSTWIPEAPDALVTFITGNVHFDQWRRDDFRSALQGGFIKLINSLNLAIFDDGMHYGLSKVLGDVVREEEMLKKITTTKGGRPPLIGIVNLNRLRDQDYPDDMIRPDDASSIFTIESEHAVKLPLDPNHSHHVFLPNQSYREAGLTRVALEKAIQEELSIRASTDASEAGKRVIPMVAFLFQGELDDLERVKAYCEQGIPVVVMEGCGGLGDVLSAAISDSAEMDGNRLRSSIDQKLHKTFPTLKNSEYGSVDTINLVLDILTLSHGDRHALLLSVVNCRLIDTFASLNSAVLKSAINSSSARASPELFASFLMLAVKCNKPDVATSMLLARPPWCNMELPVQAFEMALILPGREKFVDFYLLQQFPVRKYLSHLKLLKLFREAKDRQFFPEHVWEGILRYSLTQPIQPEFIVADLNKLISKLTGIRDYIDVYELSASAFGENTGMDVSTAERKAMNALLVFAVLFNRPNLVKVLIKYSSEPLLQALFAESLYHGLYRNVSHFAMSEVLQFTCNQFAQIATDLLDKAVTVSPIRGHGILTRRFPDFNNKTPLEIAYDTNNKQFVAHTNVQSWLDQYYFNFVKVKGAWDNLKLFLSAIFIFPMYIWLSFPRLRKVPPVPSRDDIPSQDGVFRPKSAQDAEKILAKVQRIQAGEQAADRSTEVVPRPPFMEMLRAVWAAPAVRFYTWHMFYWMFLILICVDIMLPPCRFIGVDIAVFVLTISMWCEIVLRTVYDMQRFRRVHWVERSYDLISQTVFNILFFLYRIAPYRYDHPFAGRVILAFGIVYYCYRVWGWFYYMDKTIGPLIRVTVQMFRLDLSRWIVLIAPFLISTSLIFMGVINPDWPATGDDWRHAFYRGIFNLFGAFNNELEYTPACENPGTKVSPNSYLPSAPNGNRWIHKNRTGLADGQPDYRCWSGDYNNYNCATISFWSYFFVIQYYVFLKLGMGNMLTAFYVTRNIAAARQGPAVWKYHRCRIILDYATRTSLPPPFYALGYIYKMIRYCMKPKGSKGSHLSSGVATTGGNDSGDSFTYWKGLALEYFRGKEMQENMANMPRQQLDMLTGIQDDLTVLSKKLAAADRKILDVEESTKQTGVFMQDTAGHVMHKKQATLAEIAQPWPHKLARTSLYPGTTVARTFIPNDKVDWKEPLDDYRPEQFDGKSAKDKIAGSADDRPRSRKNSDISRKDSALNLQHVGGYNRADSRISDAVPLPSWITTSDKVPVDYSVNEYGLPLNPFGRTGLQGRGSLQRLGPNHKVFFAITNRQGDGFRFIVHQVPPKNISLLPQSVVGNEETEYGVACLILDAFLFDSNSLSGRDQDFSDIRSLQSMYDAVEKQVKGRLSSIIENFDRKPISLREVYRGYCDSPLNTDNAWLEVVVFQLSLPAFGIDRFTSYKWRVYSSDAGLPDFDAAIVRQLATEYSL</sequence>
<keyword evidence="3 9" id="KW-0812">Transmembrane</keyword>
<evidence type="ECO:0000256" key="2">
    <source>
        <dbReference type="ARBA" id="ARBA00022448"/>
    </source>
</evidence>
<evidence type="ECO:0000256" key="8">
    <source>
        <dbReference type="SAM" id="MobiDB-lite"/>
    </source>
</evidence>
<feature type="transmembrane region" description="Helical" evidence="9">
    <location>
        <begin position="819"/>
        <end position="835"/>
    </location>
</feature>
<dbReference type="InterPro" id="IPR041491">
    <property type="entry name" value="TRPM_SLOG"/>
</dbReference>
<evidence type="ECO:0000313" key="13">
    <source>
        <dbReference type="Proteomes" id="UP000192578"/>
    </source>
</evidence>
<evidence type="ECO:0000313" key="12">
    <source>
        <dbReference type="EMBL" id="OQV20964.1"/>
    </source>
</evidence>
<evidence type="ECO:0000256" key="1">
    <source>
        <dbReference type="ARBA" id="ARBA00004141"/>
    </source>
</evidence>
<reference evidence="13" key="1">
    <citation type="submission" date="2017-01" db="EMBL/GenBank/DDBJ databases">
        <title>Comparative genomics of anhydrobiosis in the tardigrade Hypsibius dujardini.</title>
        <authorList>
            <person name="Yoshida Y."/>
            <person name="Koutsovoulos G."/>
            <person name="Laetsch D."/>
            <person name="Stevens L."/>
            <person name="Kumar S."/>
            <person name="Horikawa D."/>
            <person name="Ishino K."/>
            <person name="Komine S."/>
            <person name="Tomita M."/>
            <person name="Blaxter M."/>
            <person name="Arakawa K."/>
        </authorList>
    </citation>
    <scope>NUCLEOTIDE SEQUENCE [LARGE SCALE GENOMIC DNA]</scope>
    <source>
        <strain evidence="13">Z151</strain>
    </source>
</reference>
<feature type="transmembrane region" description="Helical" evidence="9">
    <location>
        <begin position="661"/>
        <end position="679"/>
    </location>
</feature>
<dbReference type="GO" id="GO:0005886">
    <property type="term" value="C:plasma membrane"/>
    <property type="evidence" value="ECO:0007669"/>
    <property type="project" value="TreeGrafter"/>
</dbReference>
<dbReference type="GO" id="GO:0030001">
    <property type="term" value="P:metal ion transport"/>
    <property type="evidence" value="ECO:0007669"/>
    <property type="project" value="TreeGrafter"/>
</dbReference>
<feature type="transmembrane region" description="Helical" evidence="9">
    <location>
        <begin position="847"/>
        <end position="866"/>
    </location>
</feature>
<evidence type="ECO:0000256" key="4">
    <source>
        <dbReference type="ARBA" id="ARBA00022989"/>
    </source>
</evidence>
<comment type="subcellular location">
    <subcellularLocation>
        <location evidence="1">Membrane</location>
        <topology evidence="1">Multi-pass membrane protein</topology>
    </subcellularLocation>
</comment>
<dbReference type="Pfam" id="PF18139">
    <property type="entry name" value="LSDAT_euk"/>
    <property type="match status" value="1"/>
</dbReference>
<evidence type="ECO:0000259" key="10">
    <source>
        <dbReference type="Pfam" id="PF18139"/>
    </source>
</evidence>
<feature type="transmembrane region" description="Helical" evidence="9">
    <location>
        <begin position="753"/>
        <end position="773"/>
    </location>
</feature>
<feature type="domain" description="TRPM-like" evidence="11">
    <location>
        <begin position="519"/>
        <end position="637"/>
    </location>
</feature>
<protein>
    <submittedName>
        <fullName evidence="12">Transient receptor potential cation channel subfamily M member 6</fullName>
    </submittedName>
</protein>
<dbReference type="PANTHER" id="PTHR13800:SF41">
    <property type="entry name" value="PROTEIN CED-11"/>
    <property type="match status" value="1"/>
</dbReference>
<keyword evidence="2" id="KW-0813">Transport</keyword>
<feature type="transmembrane region" description="Helical" evidence="9">
    <location>
        <begin position="998"/>
        <end position="1024"/>
    </location>
</feature>
<dbReference type="EMBL" id="MTYJ01000026">
    <property type="protein sequence ID" value="OQV20964.1"/>
    <property type="molecule type" value="Genomic_DNA"/>
</dbReference>
<dbReference type="Pfam" id="PF25508">
    <property type="entry name" value="TRPM2"/>
    <property type="match status" value="1"/>
</dbReference>
<evidence type="ECO:0000256" key="6">
    <source>
        <dbReference type="ARBA" id="ARBA00023136"/>
    </source>
</evidence>
<dbReference type="GO" id="GO:0005261">
    <property type="term" value="F:monoatomic cation channel activity"/>
    <property type="evidence" value="ECO:0007669"/>
    <property type="project" value="TreeGrafter"/>
</dbReference>
<proteinExistence type="predicted"/>
<gene>
    <name evidence="12" type="ORF">BV898_05039</name>
</gene>
<feature type="region of interest" description="Disordered" evidence="8">
    <location>
        <begin position="1213"/>
        <end position="1256"/>
    </location>
</feature>
<comment type="caution">
    <text evidence="12">The sequence shown here is derived from an EMBL/GenBank/DDBJ whole genome shotgun (WGS) entry which is preliminary data.</text>
</comment>
<dbReference type="OrthoDB" id="301415at2759"/>
<evidence type="ECO:0000256" key="9">
    <source>
        <dbReference type="SAM" id="Phobius"/>
    </source>
</evidence>
<name>A0A1W0X0J1_HYPEX</name>
<dbReference type="InterPro" id="IPR050927">
    <property type="entry name" value="TRPM"/>
</dbReference>
<keyword evidence="12" id="KW-0675">Receptor</keyword>
<evidence type="ECO:0000256" key="7">
    <source>
        <dbReference type="ARBA" id="ARBA00023303"/>
    </source>
</evidence>
<feature type="transmembrane region" description="Helical" evidence="9">
    <location>
        <begin position="779"/>
        <end position="798"/>
    </location>
</feature>
<feature type="transmembrane region" description="Helical" evidence="9">
    <location>
        <begin position="886"/>
        <end position="908"/>
    </location>
</feature>